<dbReference type="SUPFAM" id="SSF54001">
    <property type="entry name" value="Cysteine proteinases"/>
    <property type="match status" value="1"/>
</dbReference>
<organism evidence="3 4">
    <name type="scientific">Paenibacillus forsythiae</name>
    <dbReference type="NCBI Taxonomy" id="365616"/>
    <lineage>
        <taxon>Bacteria</taxon>
        <taxon>Bacillati</taxon>
        <taxon>Bacillota</taxon>
        <taxon>Bacilli</taxon>
        <taxon>Bacillales</taxon>
        <taxon>Paenibacillaceae</taxon>
        <taxon>Paenibacillus</taxon>
    </lineage>
</organism>
<feature type="transmembrane region" description="Helical" evidence="1">
    <location>
        <begin position="150"/>
        <end position="173"/>
    </location>
</feature>
<dbReference type="PANTHER" id="PTHR33490:SF3">
    <property type="entry name" value="CONSERVED INTEGRAL MEMBRANE PROTEIN"/>
    <property type="match status" value="1"/>
</dbReference>
<feature type="domain" description="Transglutaminase-like" evidence="2">
    <location>
        <begin position="296"/>
        <end position="359"/>
    </location>
</feature>
<proteinExistence type="predicted"/>
<sequence length="381" mass="42052">MVNEWLQSLRDANIITIILLLIVALSLIQGWFRGFSLSASRLFGLLGSGILTISSLVLAALAAAYFSPYVQTWAAGTAAPKGELNQWQQIYYTAVSALAGLPLLRFLFLLMAGYTLIRIVLGLVALLLPIPRFRKSGPLGERKISAASRFGGAGIGVFIGVVRCLLLIIILYVGTGLSPSSDLARYIEESPVYRQSVESLIEPVTGTAVQDKLPVLTKAVAAEMNDILRRKYEIIDRDVSSDITAAAADIAGKAESDEDKARLLYDWVGTRISYDYAKAENYEQNRIWKEQTPQDTFDTRLGVCIDYARLYAVMARSQGLDVRVVTGRGYDGRGGYGPHAWNEVYIPKREAWIPLDSTWARSGDWFNPADFDSTHIKESVL</sequence>
<evidence type="ECO:0000256" key="1">
    <source>
        <dbReference type="SAM" id="Phobius"/>
    </source>
</evidence>
<dbReference type="Proteomes" id="UP001248709">
    <property type="component" value="Unassembled WGS sequence"/>
</dbReference>
<keyword evidence="1" id="KW-1133">Transmembrane helix</keyword>
<dbReference type="RefSeq" id="WP_312001226.1">
    <property type="nucleotide sequence ID" value="NZ_JAUSUY010000015.1"/>
</dbReference>
<keyword evidence="1" id="KW-0812">Transmembrane</keyword>
<feature type="transmembrane region" description="Helical" evidence="1">
    <location>
        <begin position="106"/>
        <end position="130"/>
    </location>
</feature>
<comment type="caution">
    <text evidence="3">The sequence shown here is derived from an EMBL/GenBank/DDBJ whole genome shotgun (WGS) entry which is preliminary data.</text>
</comment>
<dbReference type="Gene3D" id="3.10.620.30">
    <property type="match status" value="1"/>
</dbReference>
<dbReference type="InterPro" id="IPR038765">
    <property type="entry name" value="Papain-like_cys_pep_sf"/>
</dbReference>
<evidence type="ECO:0000313" key="4">
    <source>
        <dbReference type="Proteomes" id="UP001248709"/>
    </source>
</evidence>
<dbReference type="Pfam" id="PF01841">
    <property type="entry name" value="Transglut_core"/>
    <property type="match status" value="1"/>
</dbReference>
<reference evidence="3 4" key="1">
    <citation type="submission" date="2023-07" db="EMBL/GenBank/DDBJ databases">
        <title>Genomic Encyclopedia of Type Strains, Phase IV (KMG-IV): sequencing the most valuable type-strain genomes for metagenomic binning, comparative biology and taxonomic classification.</title>
        <authorList>
            <person name="Goeker M."/>
        </authorList>
    </citation>
    <scope>NUCLEOTIDE SEQUENCE [LARGE SCALE GENOMIC DNA]</scope>
    <source>
        <strain evidence="3 4">T98</strain>
    </source>
</reference>
<keyword evidence="1" id="KW-0472">Membrane</keyword>
<evidence type="ECO:0000313" key="3">
    <source>
        <dbReference type="EMBL" id="MDT3427861.1"/>
    </source>
</evidence>
<name>A0ABU3HBM7_9BACL</name>
<dbReference type="SMART" id="SM00460">
    <property type="entry name" value="TGc"/>
    <property type="match status" value="1"/>
</dbReference>
<keyword evidence="4" id="KW-1185">Reference proteome</keyword>
<gene>
    <name evidence="3" type="ORF">J2Z22_003437</name>
</gene>
<evidence type="ECO:0000259" key="2">
    <source>
        <dbReference type="SMART" id="SM00460"/>
    </source>
</evidence>
<dbReference type="InterPro" id="IPR002931">
    <property type="entry name" value="Transglutaminase-like"/>
</dbReference>
<dbReference type="EMBL" id="JAUSUY010000015">
    <property type="protein sequence ID" value="MDT3427861.1"/>
    <property type="molecule type" value="Genomic_DNA"/>
</dbReference>
<accession>A0ABU3HBM7</accession>
<protein>
    <submittedName>
        <fullName evidence="3">Membrane protein required for colicin V production</fullName>
    </submittedName>
</protein>
<feature type="transmembrane region" description="Helical" evidence="1">
    <location>
        <begin position="44"/>
        <end position="66"/>
    </location>
</feature>
<dbReference type="PANTHER" id="PTHR33490">
    <property type="entry name" value="BLR5614 PROTEIN-RELATED"/>
    <property type="match status" value="1"/>
</dbReference>
<feature type="transmembrane region" description="Helical" evidence="1">
    <location>
        <begin position="12"/>
        <end position="32"/>
    </location>
</feature>